<comment type="caution">
    <text evidence="1">The sequence shown here is derived from an EMBL/GenBank/DDBJ whole genome shotgun (WGS) entry which is preliminary data.</text>
</comment>
<evidence type="ECO:0000313" key="2">
    <source>
        <dbReference type="Proteomes" id="UP001487740"/>
    </source>
</evidence>
<keyword evidence="2" id="KW-1185">Reference proteome</keyword>
<dbReference type="PANTHER" id="PTHR33198:SF20">
    <property type="entry name" value="RETROTRANSPOSON GAG DOMAIN-CONTAINING PROTEIN"/>
    <property type="match status" value="1"/>
</dbReference>
<proteinExistence type="predicted"/>
<dbReference type="EMBL" id="JARAKH010000016">
    <property type="protein sequence ID" value="KAK8396052.1"/>
    <property type="molecule type" value="Genomic_DNA"/>
</dbReference>
<dbReference type="Proteomes" id="UP001487740">
    <property type="component" value="Unassembled WGS sequence"/>
</dbReference>
<evidence type="ECO:0000313" key="1">
    <source>
        <dbReference type="EMBL" id="KAK8396052.1"/>
    </source>
</evidence>
<sequence length="218" mass="24674">MGGRYPFYGFGGVVQTSPKVTTAIVSRILTYSGAHRIMSASAISAVSWEVLLLLDWERQFETFLEAVGGNVFTATRKKALLLHSVGAEALRVFRSQPPAIKATGEDDEDDYATAMRQIRCFYSSQVNVIVERFSFRRRRQRGGVSTAEYVAELWRLPHNCQFGALAEDMIRDQVVEKTVHPKLRERFLQNNNLTLDVVVTQAEAYECSMRESREMGEP</sequence>
<dbReference type="PANTHER" id="PTHR33198">
    <property type="entry name" value="ANK_REP_REGION DOMAIN-CONTAINING PROTEIN-RELATED"/>
    <property type="match status" value="1"/>
</dbReference>
<accession>A0AAW0UBH7</accession>
<reference evidence="1 2" key="1">
    <citation type="submission" date="2023-03" db="EMBL/GenBank/DDBJ databases">
        <title>High-quality genome of Scylla paramamosain provides insights in environmental adaptation.</title>
        <authorList>
            <person name="Zhang L."/>
        </authorList>
    </citation>
    <scope>NUCLEOTIDE SEQUENCE [LARGE SCALE GENOMIC DNA]</scope>
    <source>
        <strain evidence="1">LZ_2023a</strain>
        <tissue evidence="1">Muscle</tissue>
    </source>
</reference>
<name>A0AAW0UBH7_SCYPA</name>
<organism evidence="1 2">
    <name type="scientific">Scylla paramamosain</name>
    <name type="common">Mud crab</name>
    <dbReference type="NCBI Taxonomy" id="85552"/>
    <lineage>
        <taxon>Eukaryota</taxon>
        <taxon>Metazoa</taxon>
        <taxon>Ecdysozoa</taxon>
        <taxon>Arthropoda</taxon>
        <taxon>Crustacea</taxon>
        <taxon>Multicrustacea</taxon>
        <taxon>Malacostraca</taxon>
        <taxon>Eumalacostraca</taxon>
        <taxon>Eucarida</taxon>
        <taxon>Decapoda</taxon>
        <taxon>Pleocyemata</taxon>
        <taxon>Brachyura</taxon>
        <taxon>Eubrachyura</taxon>
        <taxon>Portunoidea</taxon>
        <taxon>Portunidae</taxon>
        <taxon>Portuninae</taxon>
        <taxon>Scylla</taxon>
    </lineage>
</organism>
<protein>
    <submittedName>
        <fullName evidence="1">Uncharacterized protein</fullName>
    </submittedName>
</protein>
<gene>
    <name evidence="1" type="ORF">O3P69_005264</name>
</gene>
<dbReference type="AlphaFoldDB" id="A0AAW0UBH7"/>